<evidence type="ECO:0008006" key="3">
    <source>
        <dbReference type="Google" id="ProtNLM"/>
    </source>
</evidence>
<gene>
    <name evidence="1" type="ORF">SJ2017_0255</name>
</gene>
<keyword evidence="2" id="KW-1185">Reference proteome</keyword>
<organism evidence="1 2">
    <name type="scientific">Shewanella japonica</name>
    <dbReference type="NCBI Taxonomy" id="93973"/>
    <lineage>
        <taxon>Bacteria</taxon>
        <taxon>Pseudomonadati</taxon>
        <taxon>Pseudomonadota</taxon>
        <taxon>Gammaproteobacteria</taxon>
        <taxon>Alteromonadales</taxon>
        <taxon>Shewanellaceae</taxon>
        <taxon>Shewanella</taxon>
    </lineage>
</organism>
<accession>A0ABM6JFE0</accession>
<protein>
    <recommendedName>
        <fullName evidence="3">Lipoprotein</fullName>
    </recommendedName>
</protein>
<evidence type="ECO:0000313" key="2">
    <source>
        <dbReference type="Proteomes" id="UP000191820"/>
    </source>
</evidence>
<dbReference type="RefSeq" id="WP_080914637.1">
    <property type="nucleotide sequence ID" value="NZ_CP020472.1"/>
</dbReference>
<name>A0ABM6JFE0_9GAMM</name>
<proteinExistence type="predicted"/>
<sequence>MKVKLLTTLVTAALMTACSSDSSSPESDYRTITVGFDYGLIIDPMATDVAGSASDHLLTDDYYLLINGVDNKEEAIGPFSIDDSYTFEVRDGYHLEVVHGEILEKLEAEVTDEYSVAGNMTVATDIDSYTMTLENRHFTYVAVDSSEKIDNIKVNGEELYDSEEKSYFHAFVNGETYIIEGVTEMGPFEQELDAVVGQHHKWYIIEGDGGFEIENDWDIVDRPAEPQEPAIPEPDFSYKGLELVALDLETATYTAIVNSEAFPQTGLLVPSDVSIAQVKFEAWMKKDDELYGYTNIWLSDGVATKCATIFSDETVKYYDTNSCSAGDAEDFNSWAEFTEERDDLAFQKGRHEFGLGLVNIIHRNAQAQEDDVVQVHMSYDVIVEEDCDYHRVDNGTCVGQSVEIKNTQSRTSVGIQIEGFEAGVTTLSELANPQVSLENEQDAFINFYCKAGLQADSISYQLTQDWDTFTKANQDCELVSYQGFDALGSHAVLRSGSTTLNQHQFSLSNFEIVKQ</sequence>
<dbReference type="Proteomes" id="UP000191820">
    <property type="component" value="Chromosome"/>
</dbReference>
<dbReference type="PROSITE" id="PS51257">
    <property type="entry name" value="PROKAR_LIPOPROTEIN"/>
    <property type="match status" value="1"/>
</dbReference>
<dbReference type="EMBL" id="CP020472">
    <property type="protein sequence ID" value="ARD20603.1"/>
    <property type="molecule type" value="Genomic_DNA"/>
</dbReference>
<reference evidence="1 2" key="1">
    <citation type="submission" date="2017-03" db="EMBL/GenBank/DDBJ databases">
        <title>Genome sequencing of Shewanella japonica KCTC 22435.</title>
        <authorList>
            <person name="Kim K.M."/>
        </authorList>
    </citation>
    <scope>NUCLEOTIDE SEQUENCE [LARGE SCALE GENOMIC DNA]</scope>
    <source>
        <strain evidence="1 2">KCTC 22435</strain>
    </source>
</reference>
<evidence type="ECO:0000313" key="1">
    <source>
        <dbReference type="EMBL" id="ARD20603.1"/>
    </source>
</evidence>